<gene>
    <name evidence="1" type="ORF">LCGC14_2130890</name>
</gene>
<dbReference type="EMBL" id="LAZR01026727">
    <property type="protein sequence ID" value="KKL67847.1"/>
    <property type="molecule type" value="Genomic_DNA"/>
</dbReference>
<feature type="non-terminal residue" evidence="1">
    <location>
        <position position="1"/>
    </location>
</feature>
<reference evidence="1" key="1">
    <citation type="journal article" date="2015" name="Nature">
        <title>Complex archaea that bridge the gap between prokaryotes and eukaryotes.</title>
        <authorList>
            <person name="Spang A."/>
            <person name="Saw J.H."/>
            <person name="Jorgensen S.L."/>
            <person name="Zaremba-Niedzwiedzka K."/>
            <person name="Martijn J."/>
            <person name="Lind A.E."/>
            <person name="van Eijk R."/>
            <person name="Schleper C."/>
            <person name="Guy L."/>
            <person name="Ettema T.J."/>
        </authorList>
    </citation>
    <scope>NUCLEOTIDE SEQUENCE</scope>
</reference>
<proteinExistence type="predicted"/>
<feature type="non-terminal residue" evidence="1">
    <location>
        <position position="662"/>
    </location>
</feature>
<sequence>QLAVRHEKTLDLGLKNGIATKFKTRTNKVVPFDHLMFKTDDVIQKSGVALTTDQRQYIEHLRGLLKQQDLMERTAGVEKKLQLAEDLDEFSYMPRRVLEAASDIERKAIIRKWGATLKFERGFQKNRMYATMHEGIENGVDYGDSIAKTVMARLKAGQMAILDQEATAFLKQEDMIAELAQLRDSARQGVNFAPLKVMEMFNNISRPMVTNIDLGFMGLQLIPAFFRNPVAALRGGMMAFDGLTTNPRLMAGYIRRHLETGELERFFNAGGVWNQTEFTFEYAAKNFSLFSKGPFGRFNSSFSNALNTASLETFKGIVGTSDAMSGILGARGVSKMITRAFGGFAPEIKGLSAEAQAAAIANKLTLRLNSSLMGIHATQMAGERSLLFAPQYYRAALGLLTDAMQGGLRGAEARRMFGQMFMGFLGINVLLEMTTGKNMQLNPLKRNFMTVQVGDVHIGPGGPFVAFLNLIGGSYRYREDLDNWDLGENPLLRWGRGRIAPMGSFLTDIITKENYFGEKIDSPMDALAVLGDRFTPFFVQAGIDSYTKGVSWKQAGAVAAAEFFLGVRTWPLRAWEKRDIVRDEVSQDLYQKDYKDDEMNASQRSKVNEDPRTVEATEEVNAYFAERGDQSGQFRIEEKEALRKITEEGVYSNDSGEIMRQD</sequence>
<protein>
    <recommendedName>
        <fullName evidence="2">Large polyvalent protein associated domain-containing protein</fullName>
    </recommendedName>
</protein>
<evidence type="ECO:0000313" key="1">
    <source>
        <dbReference type="EMBL" id="KKL67847.1"/>
    </source>
</evidence>
<organism evidence="1">
    <name type="scientific">marine sediment metagenome</name>
    <dbReference type="NCBI Taxonomy" id="412755"/>
    <lineage>
        <taxon>unclassified sequences</taxon>
        <taxon>metagenomes</taxon>
        <taxon>ecological metagenomes</taxon>
    </lineage>
</organism>
<name>A0A0F9GXM5_9ZZZZ</name>
<comment type="caution">
    <text evidence="1">The sequence shown here is derived from an EMBL/GenBank/DDBJ whole genome shotgun (WGS) entry which is preliminary data.</text>
</comment>
<evidence type="ECO:0008006" key="2">
    <source>
        <dbReference type="Google" id="ProtNLM"/>
    </source>
</evidence>
<dbReference type="AlphaFoldDB" id="A0A0F9GXM5"/>
<accession>A0A0F9GXM5</accession>